<dbReference type="Pfam" id="PF20700">
    <property type="entry name" value="Mutator"/>
    <property type="match status" value="2"/>
</dbReference>
<keyword evidence="3" id="KW-1185">Reference proteome</keyword>
<feature type="region of interest" description="Disordered" evidence="1">
    <location>
        <begin position="247"/>
        <end position="267"/>
    </location>
</feature>
<evidence type="ECO:0000313" key="4">
    <source>
        <dbReference type="RefSeq" id="XP_022287399.1"/>
    </source>
</evidence>
<dbReference type="RefSeq" id="XP_022301203.1">
    <property type="nucleotide sequence ID" value="XM_022445495.1"/>
</dbReference>
<reference evidence="4 5" key="1">
    <citation type="submission" date="2025-04" db="UniProtKB">
        <authorList>
            <consortium name="RefSeq"/>
        </authorList>
    </citation>
    <scope>IDENTIFICATION</scope>
    <source>
        <tissue evidence="4 5">Whole sample</tissue>
    </source>
</reference>
<proteinExistence type="predicted"/>
<dbReference type="KEGG" id="cvn:111109407"/>
<evidence type="ECO:0000256" key="1">
    <source>
        <dbReference type="SAM" id="MobiDB-lite"/>
    </source>
</evidence>
<dbReference type="Proteomes" id="UP000694844">
    <property type="component" value="Chromosome 8"/>
</dbReference>
<evidence type="ECO:0000259" key="2">
    <source>
        <dbReference type="Pfam" id="PF20700"/>
    </source>
</evidence>
<dbReference type="RefSeq" id="XP_022287399.1">
    <property type="nucleotide sequence ID" value="XM_022431691.1"/>
</dbReference>
<feature type="domain" description="Mutator-like transposase" evidence="2">
    <location>
        <begin position="57"/>
        <end position="206"/>
    </location>
</feature>
<dbReference type="Proteomes" id="UP000694844">
    <property type="component" value="Chromosome 6"/>
</dbReference>
<name>A0A8B8BDC3_CRAVI</name>
<gene>
    <name evidence="5" type="primary">LOC111109407</name>
    <name evidence="4" type="synonym">LOC111100082</name>
</gene>
<dbReference type="OrthoDB" id="6114523at2759"/>
<dbReference type="KEGG" id="cvn:111100082"/>
<evidence type="ECO:0000313" key="3">
    <source>
        <dbReference type="Proteomes" id="UP000694844"/>
    </source>
</evidence>
<dbReference type="GeneID" id="111109407"/>
<evidence type="ECO:0000313" key="5">
    <source>
        <dbReference type="RefSeq" id="XP_022301203.1"/>
    </source>
</evidence>
<feature type="domain" description="Mutator-like transposase" evidence="2">
    <location>
        <begin position="306"/>
        <end position="496"/>
    </location>
</feature>
<accession>A0A8B8BDC3</accession>
<dbReference type="AlphaFoldDB" id="A0A8B8BDC3"/>
<sequence>MAGSVGKPRDKKGKYIAKKKVKVVSAPRYLRREHAYHNTHISDTSDCVYKDTAWKNGRRIVEFGVLLSNLKYCEACRLGPVALTYDSVVGELQKGLSGYLYVKCSNHDCGHVNRASYGSTHHVKKRGMPCFAVNTKLGTAMIDSLGGADRVNNVLAALNLKPISQKNLKLMERRAGNFVESVAKKSTAKAAKDSFELEMEDVGNEESHQAKEDMGETIDDLGASFLHDASPSVKKLVLRESTAVQSPESLRDGAVASSSSSTQKDISHVGAKSKKRVYCNPSRFKSSKCRMKLMPKFPTKTRTGMSCAVDTAWHKRGFDSLTSHTFFMSKAKYGKKVVKTVVSHRTCGTCKWWQRNRPGQPVRKHRCVHNHTGSARLMESSSGVQGIKELRDSGTPVDILEGDGDNTLVTRIKNDLGITVKKLLDKNHVIKNIGKRLYALQGTKGVKLSKNTVSHLQKCIKYALAKNQRKEDLEENLRAILPHQFGDHSLCHGRFCGFKRNPGENYIHRSLPYKCALKDDKLRQQLQPIFDSVTARAAQYVDLGSSQQCEHANREVTLRVPKSHHYGNSEALDFRVHATAAFINEGRGYISKF</sequence>
<protein>
    <submittedName>
        <fullName evidence="4">Uncharacterized protein LOC111100082</fullName>
    </submittedName>
    <submittedName>
        <fullName evidence="5">Uncharacterized protein LOC111109407</fullName>
    </submittedName>
</protein>
<organism evidence="3 5">
    <name type="scientific">Crassostrea virginica</name>
    <name type="common">Eastern oyster</name>
    <dbReference type="NCBI Taxonomy" id="6565"/>
    <lineage>
        <taxon>Eukaryota</taxon>
        <taxon>Metazoa</taxon>
        <taxon>Spiralia</taxon>
        <taxon>Lophotrochozoa</taxon>
        <taxon>Mollusca</taxon>
        <taxon>Bivalvia</taxon>
        <taxon>Autobranchia</taxon>
        <taxon>Pteriomorphia</taxon>
        <taxon>Ostreida</taxon>
        <taxon>Ostreoidea</taxon>
        <taxon>Ostreidae</taxon>
        <taxon>Crassostrea</taxon>
    </lineage>
</organism>
<dbReference type="InterPro" id="IPR049012">
    <property type="entry name" value="Mutator_transp_dom"/>
</dbReference>